<name>A0ABS8K369_9BURK</name>
<keyword evidence="3" id="KW-1185">Reference proteome</keyword>
<evidence type="ECO:0000313" key="2">
    <source>
        <dbReference type="EMBL" id="MCC8396596.1"/>
    </source>
</evidence>
<dbReference type="InterPro" id="IPR041129">
    <property type="entry name" value="CdiI_2"/>
</dbReference>
<feature type="domain" description="CdiI immunity protein" evidence="1">
    <location>
        <begin position="6"/>
        <end position="94"/>
    </location>
</feature>
<organism evidence="2 3">
    <name type="scientific">Paraburkholderia sejongensis</name>
    <dbReference type="NCBI Taxonomy" id="2886946"/>
    <lineage>
        <taxon>Bacteria</taxon>
        <taxon>Pseudomonadati</taxon>
        <taxon>Pseudomonadota</taxon>
        <taxon>Betaproteobacteria</taxon>
        <taxon>Burkholderiales</taxon>
        <taxon>Burkholderiaceae</taxon>
        <taxon>Paraburkholderia</taxon>
    </lineage>
</organism>
<sequence length="97" mass="11475">MTIQSHYPNLDFLIRGYFNEDFDLWGNTVAEILCCFKEENDQVIRTQVATEIDRFKRNHSANLDASFEKIYGLYVDPEPWGHTTASFLEELKRLLRE</sequence>
<dbReference type="RefSeq" id="WP_230512887.1">
    <property type="nucleotide sequence ID" value="NZ_JAJITD010000019.1"/>
</dbReference>
<evidence type="ECO:0000259" key="1">
    <source>
        <dbReference type="Pfam" id="PF18593"/>
    </source>
</evidence>
<dbReference type="EMBL" id="JAJITD010000019">
    <property type="protein sequence ID" value="MCC8396596.1"/>
    <property type="molecule type" value="Genomic_DNA"/>
</dbReference>
<proteinExistence type="predicted"/>
<protein>
    <recommendedName>
        <fullName evidence="1">CdiI immunity protein domain-containing protein</fullName>
    </recommendedName>
</protein>
<dbReference type="Proteomes" id="UP001431019">
    <property type="component" value="Unassembled WGS sequence"/>
</dbReference>
<comment type="caution">
    <text evidence="2">The sequence shown here is derived from an EMBL/GenBank/DDBJ whole genome shotgun (WGS) entry which is preliminary data.</text>
</comment>
<gene>
    <name evidence="2" type="ORF">LJ656_28815</name>
</gene>
<accession>A0ABS8K369</accession>
<reference evidence="2 3" key="1">
    <citation type="submission" date="2021-11" db="EMBL/GenBank/DDBJ databases">
        <authorList>
            <person name="Oh E.-T."/>
            <person name="Kim S.-B."/>
        </authorList>
    </citation>
    <scope>NUCLEOTIDE SEQUENCE [LARGE SCALE GENOMIC DNA]</scope>
    <source>
        <strain evidence="2 3">MMS20-SJTR3</strain>
    </source>
</reference>
<dbReference type="Pfam" id="PF18593">
    <property type="entry name" value="CdiI_2"/>
    <property type="match status" value="1"/>
</dbReference>
<evidence type="ECO:0000313" key="3">
    <source>
        <dbReference type="Proteomes" id="UP001431019"/>
    </source>
</evidence>